<dbReference type="Proteomes" id="UP000825890">
    <property type="component" value="Unassembled WGS sequence"/>
</dbReference>
<name>A0A9P3FHH1_9PEZI</name>
<organism evidence="2 3">
    <name type="scientific">Cercospora kikuchii</name>
    <dbReference type="NCBI Taxonomy" id="84275"/>
    <lineage>
        <taxon>Eukaryota</taxon>
        <taxon>Fungi</taxon>
        <taxon>Dikarya</taxon>
        <taxon>Ascomycota</taxon>
        <taxon>Pezizomycotina</taxon>
        <taxon>Dothideomycetes</taxon>
        <taxon>Dothideomycetidae</taxon>
        <taxon>Mycosphaerellales</taxon>
        <taxon>Mycosphaerellaceae</taxon>
        <taxon>Cercospora</taxon>
    </lineage>
</organism>
<feature type="signal peptide" evidence="1">
    <location>
        <begin position="1"/>
        <end position="21"/>
    </location>
</feature>
<evidence type="ECO:0000313" key="2">
    <source>
        <dbReference type="EMBL" id="GIZ42884.1"/>
    </source>
</evidence>
<dbReference type="OrthoDB" id="10337685at2759"/>
<dbReference type="GeneID" id="68291707"/>
<keyword evidence="3" id="KW-1185">Reference proteome</keyword>
<reference evidence="2 3" key="1">
    <citation type="submission" date="2021-01" db="EMBL/GenBank/DDBJ databases">
        <title>Cercospora kikuchii MAFF 305040 whole genome shotgun sequence.</title>
        <authorList>
            <person name="Kashiwa T."/>
            <person name="Suzuki T."/>
        </authorList>
    </citation>
    <scope>NUCLEOTIDE SEQUENCE [LARGE SCALE GENOMIC DNA]</scope>
    <source>
        <strain evidence="2 3">MAFF 305040</strain>
    </source>
</reference>
<gene>
    <name evidence="2" type="ORF">CKM354_000613200</name>
</gene>
<evidence type="ECO:0000313" key="3">
    <source>
        <dbReference type="Proteomes" id="UP000825890"/>
    </source>
</evidence>
<dbReference type="RefSeq" id="XP_044657371.1">
    <property type="nucleotide sequence ID" value="XM_044801436.1"/>
</dbReference>
<comment type="caution">
    <text evidence="2">The sequence shown here is derived from an EMBL/GenBank/DDBJ whole genome shotgun (WGS) entry which is preliminary data.</text>
</comment>
<protein>
    <submittedName>
        <fullName evidence="2">Uncharacterized protein</fullName>
    </submittedName>
</protein>
<feature type="chain" id="PRO_5040509874" evidence="1">
    <location>
        <begin position="22"/>
        <end position="361"/>
    </location>
</feature>
<evidence type="ECO:0000256" key="1">
    <source>
        <dbReference type="SAM" id="SignalP"/>
    </source>
</evidence>
<dbReference type="AlphaFoldDB" id="A0A9P3FHH1"/>
<keyword evidence="1" id="KW-0732">Signal</keyword>
<sequence length="361" mass="40097">MKYIAETAALVAALSATGAQAAPSQNNKLFNNPSFGILPYTGNPAYYADPKDFVGRTGPAKRDASPAFWAEPQVGTAADRAWFREQYHPKSSGNSKREAFIDNMPKVIPDTRPIDVRLREYNKLYPNLYPSEKKREAFVDNMPKVVPHPGGIEAAIAEARRLYPEIYQRDAQDFGLEDFLGLPDTSVNPNFGNTGTFGKRSAEAFWDNQPKVVYDKNFEDVVYNNRSPFQLQQREAVWRNGLPPVTIPEGFQFQHPPADAPIYSGGYRGGQERWQRDLNNVLSLAKKRDAAADPFFADIAKLGGMIIDKATKRDAVADPFFADIVKLIGMGIDKATKRDAAADPFLGDIMKLVGMVIDKTT</sequence>
<accession>A0A9P3FHH1</accession>
<proteinExistence type="predicted"/>
<dbReference type="EMBL" id="BOLY01000003">
    <property type="protein sequence ID" value="GIZ42884.1"/>
    <property type="molecule type" value="Genomic_DNA"/>
</dbReference>